<sequence>MKRWTACIIILALLLSGCGAHTFNRQSVPSFKGDPSRDYAKVIREADTIVLKTDQDGRFIYRVYVRDEPVARIDMVLLKRSGDRFTLSDANGKKLLVEKHLRRGTLGLARLGTMKDGSGATVGYMKEKLRGPLIKSGYSFQLLNRNKQQIGSTSLIRMPFNTNIEFTNTRHEQEYSITKQSGMNSTYTIKKLSKHPAIHPLQVIMMICVQEKIYVQDKDENWKKKNQREEYKRKKEERRQAKVNKQERKVEKKKKKRSSSHY</sequence>
<dbReference type="PROSITE" id="PS51257">
    <property type="entry name" value="PROKAR_LIPOPROTEIN"/>
    <property type="match status" value="1"/>
</dbReference>
<reference evidence="3 4" key="2">
    <citation type="journal article" date="2016" name="Int. J. Syst. Evol. Microbiol.">
        <title>Paenibacillus bovis sp. nov., isolated from raw yak (Bos grunniens) milk.</title>
        <authorList>
            <person name="Gao C."/>
            <person name="Han J."/>
            <person name="Liu Z."/>
            <person name="Xu X."/>
            <person name="Hang F."/>
            <person name="Wu Z."/>
        </authorList>
    </citation>
    <scope>NUCLEOTIDE SEQUENCE [LARGE SCALE GENOMIC DNA]</scope>
    <source>
        <strain evidence="3 4">BD3526</strain>
    </source>
</reference>
<dbReference type="RefSeq" id="WP_060535431.1">
    <property type="nucleotide sequence ID" value="NZ_CP013023.1"/>
</dbReference>
<protein>
    <submittedName>
        <fullName evidence="3">Uncharacterized protein</fullName>
    </submittedName>
</protein>
<gene>
    <name evidence="3" type="ORF">AR543_15790</name>
</gene>
<feature type="region of interest" description="Disordered" evidence="1">
    <location>
        <begin position="219"/>
        <end position="262"/>
    </location>
</feature>
<evidence type="ECO:0000313" key="4">
    <source>
        <dbReference type="Proteomes" id="UP000078148"/>
    </source>
</evidence>
<evidence type="ECO:0000256" key="1">
    <source>
        <dbReference type="SAM" id="MobiDB-lite"/>
    </source>
</evidence>
<feature type="chain" id="PRO_5008005934" evidence="2">
    <location>
        <begin position="23"/>
        <end position="262"/>
    </location>
</feature>
<dbReference type="OrthoDB" id="9897828at2"/>
<evidence type="ECO:0000256" key="2">
    <source>
        <dbReference type="SAM" id="SignalP"/>
    </source>
</evidence>
<organism evidence="3 4">
    <name type="scientific">Paenibacillus bovis</name>
    <dbReference type="NCBI Taxonomy" id="1616788"/>
    <lineage>
        <taxon>Bacteria</taxon>
        <taxon>Bacillati</taxon>
        <taxon>Bacillota</taxon>
        <taxon>Bacilli</taxon>
        <taxon>Bacillales</taxon>
        <taxon>Paenibacillaceae</taxon>
        <taxon>Paenibacillus</taxon>
    </lineage>
</organism>
<dbReference type="STRING" id="1616788.AR543_15790"/>
<feature type="signal peptide" evidence="2">
    <location>
        <begin position="1"/>
        <end position="22"/>
    </location>
</feature>
<dbReference type="EMBL" id="CP013023">
    <property type="protein sequence ID" value="ANF97318.1"/>
    <property type="molecule type" value="Genomic_DNA"/>
</dbReference>
<dbReference type="KEGG" id="pbv:AR543_15790"/>
<dbReference type="AlphaFoldDB" id="A0A172ZIA6"/>
<feature type="compositionally biased region" description="Basic residues" evidence="1">
    <location>
        <begin position="251"/>
        <end position="262"/>
    </location>
</feature>
<keyword evidence="4" id="KW-1185">Reference proteome</keyword>
<evidence type="ECO:0000313" key="3">
    <source>
        <dbReference type="EMBL" id="ANF97318.1"/>
    </source>
</evidence>
<keyword evidence="2" id="KW-0732">Signal</keyword>
<accession>A0A172ZIA6</accession>
<reference evidence="4" key="1">
    <citation type="submission" date="2015-10" db="EMBL/GenBank/DDBJ databases">
        <title>Genome of Paenibacillus bovis sp. nov.</title>
        <authorList>
            <person name="Wu Z."/>
            <person name="Gao C."/>
            <person name="Liu Z."/>
            <person name="Zheng H."/>
        </authorList>
    </citation>
    <scope>NUCLEOTIDE SEQUENCE [LARGE SCALE GENOMIC DNA]</scope>
    <source>
        <strain evidence="4">BD3526</strain>
    </source>
</reference>
<dbReference type="Proteomes" id="UP000078148">
    <property type="component" value="Chromosome"/>
</dbReference>
<proteinExistence type="predicted"/>
<feature type="compositionally biased region" description="Basic and acidic residues" evidence="1">
    <location>
        <begin position="219"/>
        <end position="250"/>
    </location>
</feature>
<name>A0A172ZIA6_9BACL</name>